<keyword evidence="3" id="KW-1185">Reference proteome</keyword>
<evidence type="ECO:0000313" key="2">
    <source>
        <dbReference type="EMBL" id="MBD8040177.1"/>
    </source>
</evidence>
<keyword evidence="1" id="KW-0472">Membrane</keyword>
<feature type="transmembrane region" description="Helical" evidence="1">
    <location>
        <begin position="124"/>
        <end position="143"/>
    </location>
</feature>
<name>A0ABR8Y7J3_9BACT</name>
<evidence type="ECO:0000313" key="3">
    <source>
        <dbReference type="Proteomes" id="UP000620874"/>
    </source>
</evidence>
<feature type="transmembrane region" description="Helical" evidence="1">
    <location>
        <begin position="68"/>
        <end position="85"/>
    </location>
</feature>
<protein>
    <recommendedName>
        <fullName evidence="4">O-antigen ligase domain-containing protein</fullName>
    </recommendedName>
</protein>
<evidence type="ECO:0008006" key="4">
    <source>
        <dbReference type="Google" id="ProtNLM"/>
    </source>
</evidence>
<dbReference type="EMBL" id="JACSPP010000016">
    <property type="protein sequence ID" value="MBD8040177.1"/>
    <property type="molecule type" value="Genomic_DNA"/>
</dbReference>
<feature type="transmembrane region" description="Helical" evidence="1">
    <location>
        <begin position="195"/>
        <end position="225"/>
    </location>
</feature>
<feature type="transmembrane region" description="Helical" evidence="1">
    <location>
        <begin position="91"/>
        <end position="112"/>
    </location>
</feature>
<accession>A0ABR8Y7J3</accession>
<sequence>MAFSFIKFDKKKIGIVFLLLFMTNIFSIRGYDTPMYKNTTIIVLVLLALYTFLCLGKIKNEHIRLRKLVWGLILIPFLGFIPAYILHGQGIGMSIISAHIHVGYFIFFFLFLTKIKEQEVLKIFCLFGVCWSAIEIIQQFTYPTYWFATRYETDDRGIEIRNGIYRFVVYGVNFGLILLFYCFEKFMQIKRRSYLAGMLIALIGIYLLATRQIIVMSVICLFAGLFIMKKISVGSLVLLGIFSTIIYLNADSLFGDFIEMTKEVDEDYIRFLAYEFYGITYNKGSVLAFLLGNGTPKSPSEYFQEITNYQEYYGLYRDDVGLIGIYSLYGIVYVIMIIWFYWYAFRNRKYLSPYLQMYVLYMAGTSVMLLHFGAHLPTIVTGSFILYLIEKNIERNKSTKTSQYEIQCNNSRL</sequence>
<organism evidence="2 3">
    <name type="scientific">Phocaeicola intestinalis</name>
    <dbReference type="NCBI Taxonomy" id="2762212"/>
    <lineage>
        <taxon>Bacteria</taxon>
        <taxon>Pseudomonadati</taxon>
        <taxon>Bacteroidota</taxon>
        <taxon>Bacteroidia</taxon>
        <taxon>Bacteroidales</taxon>
        <taxon>Bacteroidaceae</taxon>
        <taxon>Phocaeicola</taxon>
    </lineage>
</organism>
<feature type="transmembrane region" description="Helical" evidence="1">
    <location>
        <begin position="320"/>
        <end position="342"/>
    </location>
</feature>
<dbReference type="RefSeq" id="WP_191763599.1">
    <property type="nucleotide sequence ID" value="NZ_JACSPP010000016.1"/>
</dbReference>
<evidence type="ECO:0000256" key="1">
    <source>
        <dbReference type="SAM" id="Phobius"/>
    </source>
</evidence>
<reference evidence="2 3" key="1">
    <citation type="submission" date="2020-08" db="EMBL/GenBank/DDBJ databases">
        <title>A Genomic Blueprint of the Chicken Gut Microbiome.</title>
        <authorList>
            <person name="Gilroy R."/>
            <person name="Ravi A."/>
            <person name="Getino M."/>
            <person name="Pursley I."/>
            <person name="Horton D.L."/>
            <person name="Alikhan N.-F."/>
            <person name="Baker D."/>
            <person name="Gharbi K."/>
            <person name="Hall N."/>
            <person name="Watson M."/>
            <person name="Adriaenssens E.M."/>
            <person name="Foster-Nyarko E."/>
            <person name="Jarju S."/>
            <person name="Secka A."/>
            <person name="Antonio M."/>
            <person name="Oren A."/>
            <person name="Chaudhuri R."/>
            <person name="La Ragione R.M."/>
            <person name="Hildebrand F."/>
            <person name="Pallen M.J."/>
        </authorList>
    </citation>
    <scope>NUCLEOTIDE SEQUENCE [LARGE SCALE GENOMIC DNA]</scope>
    <source>
        <strain evidence="2 3">Sa1CVN1</strain>
    </source>
</reference>
<keyword evidence="1" id="KW-1133">Transmembrane helix</keyword>
<feature type="transmembrane region" description="Helical" evidence="1">
    <location>
        <begin position="40"/>
        <end position="56"/>
    </location>
</feature>
<feature type="transmembrane region" description="Helical" evidence="1">
    <location>
        <begin position="163"/>
        <end position="183"/>
    </location>
</feature>
<proteinExistence type="predicted"/>
<dbReference type="Proteomes" id="UP000620874">
    <property type="component" value="Unassembled WGS sequence"/>
</dbReference>
<feature type="transmembrane region" description="Helical" evidence="1">
    <location>
        <begin position="231"/>
        <end position="250"/>
    </location>
</feature>
<comment type="caution">
    <text evidence="2">The sequence shown here is derived from an EMBL/GenBank/DDBJ whole genome shotgun (WGS) entry which is preliminary data.</text>
</comment>
<keyword evidence="1" id="KW-0812">Transmembrane</keyword>
<gene>
    <name evidence="2" type="ORF">H9625_06910</name>
</gene>
<feature type="transmembrane region" description="Helical" evidence="1">
    <location>
        <begin position="362"/>
        <end position="389"/>
    </location>
</feature>